<reference evidence="3" key="1">
    <citation type="journal article" date="2017" name="Nat. Microbiol.">
        <title>Global analysis of biosynthetic gene clusters reveals vast potential of secondary metabolite production in Penicillium species.</title>
        <authorList>
            <person name="Nielsen J.C."/>
            <person name="Grijseels S."/>
            <person name="Prigent S."/>
            <person name="Ji B."/>
            <person name="Dainat J."/>
            <person name="Nielsen K.F."/>
            <person name="Frisvad J.C."/>
            <person name="Workman M."/>
            <person name="Nielsen J."/>
        </authorList>
    </citation>
    <scope>NUCLEOTIDE SEQUENCE [LARGE SCALE GENOMIC DNA]</scope>
    <source>
        <strain evidence="3">IBT 4502</strain>
    </source>
</reference>
<evidence type="ECO:0000313" key="3">
    <source>
        <dbReference type="Proteomes" id="UP000191408"/>
    </source>
</evidence>
<dbReference type="EMBL" id="MDYM01000002">
    <property type="protein sequence ID" value="OQD69132.1"/>
    <property type="molecule type" value="Genomic_DNA"/>
</dbReference>
<dbReference type="Proteomes" id="UP000191408">
    <property type="component" value="Unassembled WGS sequence"/>
</dbReference>
<gene>
    <name evidence="2" type="ORF">PENPOL_c002G04840</name>
</gene>
<keyword evidence="1" id="KW-0472">Membrane</keyword>
<keyword evidence="1" id="KW-0812">Transmembrane</keyword>
<feature type="transmembrane region" description="Helical" evidence="1">
    <location>
        <begin position="6"/>
        <end position="24"/>
    </location>
</feature>
<dbReference type="AlphaFoldDB" id="A0A1V6NX70"/>
<evidence type="ECO:0000313" key="2">
    <source>
        <dbReference type="EMBL" id="OQD69132.1"/>
    </source>
</evidence>
<protein>
    <submittedName>
        <fullName evidence="2">Uncharacterized protein</fullName>
    </submittedName>
</protein>
<name>A0A1V6NX70_PENPO</name>
<organism evidence="2 3">
    <name type="scientific">Penicillium polonicum</name>
    <dbReference type="NCBI Taxonomy" id="60169"/>
    <lineage>
        <taxon>Eukaryota</taxon>
        <taxon>Fungi</taxon>
        <taxon>Dikarya</taxon>
        <taxon>Ascomycota</taxon>
        <taxon>Pezizomycotina</taxon>
        <taxon>Eurotiomycetes</taxon>
        <taxon>Eurotiomycetidae</taxon>
        <taxon>Eurotiales</taxon>
        <taxon>Aspergillaceae</taxon>
        <taxon>Penicillium</taxon>
    </lineage>
</organism>
<keyword evidence="1" id="KW-1133">Transmembrane helix</keyword>
<sequence length="118" mass="12673">MPDTSLIVACISLGVSVATFLLPGKGWVREWFPRVWPKTNREDAFHSANLELEAVLAHSRNDEPTTPEAAAIQDLLRTVGSLQTEVTALRGSLPVGRVETISSGADPLPVAGPSDQDR</sequence>
<proteinExistence type="predicted"/>
<evidence type="ECO:0000256" key="1">
    <source>
        <dbReference type="SAM" id="Phobius"/>
    </source>
</evidence>
<keyword evidence="3" id="KW-1185">Reference proteome</keyword>
<accession>A0A1V6NX70</accession>
<comment type="caution">
    <text evidence="2">The sequence shown here is derived from an EMBL/GenBank/DDBJ whole genome shotgun (WGS) entry which is preliminary data.</text>
</comment>